<dbReference type="AlphaFoldDB" id="A0A0G1A9D6"/>
<dbReference type="Proteomes" id="UP000034837">
    <property type="component" value="Unassembled WGS sequence"/>
</dbReference>
<dbReference type="PROSITE" id="PS51462">
    <property type="entry name" value="NUDIX"/>
    <property type="match status" value="1"/>
</dbReference>
<evidence type="ECO:0000259" key="1">
    <source>
        <dbReference type="PROSITE" id="PS51462"/>
    </source>
</evidence>
<evidence type="ECO:0000313" key="3">
    <source>
        <dbReference type="Proteomes" id="UP000034837"/>
    </source>
</evidence>
<dbReference type="Pfam" id="PF00293">
    <property type="entry name" value="NUDIX"/>
    <property type="match status" value="1"/>
</dbReference>
<dbReference type="EMBL" id="LCDO01000001">
    <property type="protein sequence ID" value="KKS57630.1"/>
    <property type="molecule type" value="Genomic_DNA"/>
</dbReference>
<accession>A0A0G1A9D6</accession>
<dbReference type="InterPro" id="IPR015797">
    <property type="entry name" value="NUDIX_hydrolase-like_dom_sf"/>
</dbReference>
<reference evidence="2 3" key="1">
    <citation type="journal article" date="2015" name="Nature">
        <title>rRNA introns, odd ribosomes, and small enigmatic genomes across a large radiation of phyla.</title>
        <authorList>
            <person name="Brown C.T."/>
            <person name="Hug L.A."/>
            <person name="Thomas B.C."/>
            <person name="Sharon I."/>
            <person name="Castelle C.J."/>
            <person name="Singh A."/>
            <person name="Wilkins M.J."/>
            <person name="Williams K.H."/>
            <person name="Banfield J.F."/>
        </authorList>
    </citation>
    <scope>NUCLEOTIDE SEQUENCE [LARGE SCALE GENOMIC DNA]</scope>
</reference>
<dbReference type="Gene3D" id="3.90.79.10">
    <property type="entry name" value="Nucleoside Triphosphate Pyrophosphohydrolase"/>
    <property type="match status" value="1"/>
</dbReference>
<gene>
    <name evidence="2" type="ORF">UV20_C0001G0270</name>
</gene>
<organism evidence="2 3">
    <name type="scientific">Candidatus Magasanikbacteria bacterium GW2011_GWA2_42_32</name>
    <dbReference type="NCBI Taxonomy" id="1619039"/>
    <lineage>
        <taxon>Bacteria</taxon>
        <taxon>Candidatus Magasanikiibacteriota</taxon>
    </lineage>
</organism>
<protein>
    <recommendedName>
        <fullName evidence="1">Nudix hydrolase domain-containing protein</fullName>
    </recommendedName>
</protein>
<evidence type="ECO:0000313" key="2">
    <source>
        <dbReference type="EMBL" id="KKS57630.1"/>
    </source>
</evidence>
<sequence length="178" mass="20524">MWKRIKTEIVHQNPWWIYRHDTFEIQGKEEPGEYYYAETPGSVMVVPLLDDGRIGLIKTYRGLFGKWSIEFPGGGVKADGNFEKSAREELQEEAGLGATELINVGEFCPFNGVSTEICKIYLARGLFRVPAENNPQELIELMPRRVDEMEELIKNNQIWDGQALAVWAIVRPYLFREN</sequence>
<proteinExistence type="predicted"/>
<dbReference type="InterPro" id="IPR000086">
    <property type="entry name" value="NUDIX_hydrolase_dom"/>
</dbReference>
<name>A0A0G1A9D6_9BACT</name>
<dbReference type="SUPFAM" id="SSF55811">
    <property type="entry name" value="Nudix"/>
    <property type="match status" value="1"/>
</dbReference>
<feature type="domain" description="Nudix hydrolase" evidence="1">
    <location>
        <begin position="39"/>
        <end position="166"/>
    </location>
</feature>
<comment type="caution">
    <text evidence="2">The sequence shown here is derived from an EMBL/GenBank/DDBJ whole genome shotgun (WGS) entry which is preliminary data.</text>
</comment>